<dbReference type="AlphaFoldDB" id="A0A5B7IGR0"/>
<evidence type="ECO:0000256" key="1">
    <source>
        <dbReference type="SAM" id="MobiDB-lite"/>
    </source>
</evidence>
<reference evidence="2 3" key="1">
    <citation type="submission" date="2019-05" db="EMBL/GenBank/DDBJ databases">
        <title>Another draft genome of Portunus trituberculatus and its Hox gene families provides insights of decapod evolution.</title>
        <authorList>
            <person name="Jeong J.-H."/>
            <person name="Song I."/>
            <person name="Kim S."/>
            <person name="Choi T."/>
            <person name="Kim D."/>
            <person name="Ryu S."/>
            <person name="Kim W."/>
        </authorList>
    </citation>
    <scope>NUCLEOTIDE SEQUENCE [LARGE SCALE GENOMIC DNA]</scope>
    <source>
        <tissue evidence="2">Muscle</tissue>
    </source>
</reference>
<accession>A0A5B7IGR0</accession>
<feature type="region of interest" description="Disordered" evidence="1">
    <location>
        <begin position="15"/>
        <end position="36"/>
    </location>
</feature>
<comment type="caution">
    <text evidence="2">The sequence shown here is derived from an EMBL/GenBank/DDBJ whole genome shotgun (WGS) entry which is preliminary data.</text>
</comment>
<dbReference type="EMBL" id="VSRR010054818">
    <property type="protein sequence ID" value="MPC80717.1"/>
    <property type="molecule type" value="Genomic_DNA"/>
</dbReference>
<evidence type="ECO:0000313" key="2">
    <source>
        <dbReference type="EMBL" id="MPC80717.1"/>
    </source>
</evidence>
<name>A0A5B7IGR0_PORTR</name>
<gene>
    <name evidence="2" type="ORF">E2C01_075306</name>
</gene>
<keyword evidence="3" id="KW-1185">Reference proteome</keyword>
<proteinExistence type="predicted"/>
<evidence type="ECO:0000313" key="3">
    <source>
        <dbReference type="Proteomes" id="UP000324222"/>
    </source>
</evidence>
<feature type="compositionally biased region" description="Basic and acidic residues" evidence="1">
    <location>
        <begin position="15"/>
        <end position="34"/>
    </location>
</feature>
<protein>
    <submittedName>
        <fullName evidence="2">Uncharacterized protein</fullName>
    </submittedName>
</protein>
<sequence>MRCWGRGWRQKTRREKELGGENELREARDGEGDQIKGIQNKSVVRNSVNTRDNVIAATTIKHHRRHCSRRLRWRWEHCLRLSTYPPERWFSEGSHA</sequence>
<dbReference type="Proteomes" id="UP000324222">
    <property type="component" value="Unassembled WGS sequence"/>
</dbReference>
<organism evidence="2 3">
    <name type="scientific">Portunus trituberculatus</name>
    <name type="common">Swimming crab</name>
    <name type="synonym">Neptunus trituberculatus</name>
    <dbReference type="NCBI Taxonomy" id="210409"/>
    <lineage>
        <taxon>Eukaryota</taxon>
        <taxon>Metazoa</taxon>
        <taxon>Ecdysozoa</taxon>
        <taxon>Arthropoda</taxon>
        <taxon>Crustacea</taxon>
        <taxon>Multicrustacea</taxon>
        <taxon>Malacostraca</taxon>
        <taxon>Eumalacostraca</taxon>
        <taxon>Eucarida</taxon>
        <taxon>Decapoda</taxon>
        <taxon>Pleocyemata</taxon>
        <taxon>Brachyura</taxon>
        <taxon>Eubrachyura</taxon>
        <taxon>Portunoidea</taxon>
        <taxon>Portunidae</taxon>
        <taxon>Portuninae</taxon>
        <taxon>Portunus</taxon>
    </lineage>
</organism>